<evidence type="ECO:0000256" key="10">
    <source>
        <dbReference type="ARBA" id="ARBA00048968"/>
    </source>
</evidence>
<keyword evidence="8" id="KW-0862">Zinc</keyword>
<dbReference type="Proteomes" id="UP000029453">
    <property type="component" value="Unassembled WGS sequence"/>
</dbReference>
<dbReference type="GO" id="GO:0017061">
    <property type="term" value="F:S-methyl-5-thioadenosine phosphorylase activity"/>
    <property type="evidence" value="ECO:0007669"/>
    <property type="project" value="UniProtKB-EC"/>
</dbReference>
<dbReference type="NCBIfam" id="TIGR00726">
    <property type="entry name" value="peptidoglycan editing factor PgeF"/>
    <property type="match status" value="1"/>
</dbReference>
<accession>M9M1T0</accession>
<dbReference type="SUPFAM" id="SSF64438">
    <property type="entry name" value="CNF1/YfiH-like putative cysteine hydrolases"/>
    <property type="match status" value="1"/>
</dbReference>
<dbReference type="AlphaFoldDB" id="M9M1T0"/>
<evidence type="ECO:0000256" key="12">
    <source>
        <dbReference type="RuleBase" id="RU361274"/>
    </source>
</evidence>
<gene>
    <name evidence="13" type="ORF">PPOP_2267</name>
</gene>
<dbReference type="Gene3D" id="3.60.140.10">
    <property type="entry name" value="CNF1/YfiH-like putative cysteine hydrolases"/>
    <property type="match status" value="1"/>
</dbReference>
<proteinExistence type="inferred from homology"/>
<evidence type="ECO:0000256" key="4">
    <source>
        <dbReference type="ARBA" id="ARBA00007353"/>
    </source>
</evidence>
<protein>
    <recommendedName>
        <fullName evidence="12">Purine nucleoside phosphorylase</fullName>
    </recommendedName>
</protein>
<evidence type="ECO:0000256" key="9">
    <source>
        <dbReference type="ARBA" id="ARBA00047989"/>
    </source>
</evidence>
<comment type="catalytic activity">
    <reaction evidence="11">
        <text>S-methyl-5'-thioadenosine + phosphate = 5-(methylsulfanyl)-alpha-D-ribose 1-phosphate + adenine</text>
        <dbReference type="Rhea" id="RHEA:11852"/>
        <dbReference type="ChEBI" id="CHEBI:16708"/>
        <dbReference type="ChEBI" id="CHEBI:17509"/>
        <dbReference type="ChEBI" id="CHEBI:43474"/>
        <dbReference type="ChEBI" id="CHEBI:58533"/>
        <dbReference type="EC" id="2.4.2.28"/>
    </reaction>
    <physiologicalReaction direction="left-to-right" evidence="11">
        <dbReference type="Rhea" id="RHEA:11853"/>
    </physiologicalReaction>
</comment>
<evidence type="ECO:0000256" key="2">
    <source>
        <dbReference type="ARBA" id="ARBA00001947"/>
    </source>
</evidence>
<evidence type="ECO:0000256" key="3">
    <source>
        <dbReference type="ARBA" id="ARBA00003215"/>
    </source>
</evidence>
<evidence type="ECO:0000256" key="11">
    <source>
        <dbReference type="ARBA" id="ARBA00049893"/>
    </source>
</evidence>
<name>M9M1T0_PAEPP</name>
<dbReference type="EMBL" id="BALG01000160">
    <property type="protein sequence ID" value="GAC42904.1"/>
    <property type="molecule type" value="Genomic_DNA"/>
</dbReference>
<keyword evidence="6" id="KW-0479">Metal-binding</keyword>
<evidence type="ECO:0000313" key="14">
    <source>
        <dbReference type="Proteomes" id="UP000029453"/>
    </source>
</evidence>
<evidence type="ECO:0000256" key="8">
    <source>
        <dbReference type="ARBA" id="ARBA00022833"/>
    </source>
</evidence>
<comment type="catalytic activity">
    <reaction evidence="10">
        <text>adenosine + phosphate = alpha-D-ribose 1-phosphate + adenine</text>
        <dbReference type="Rhea" id="RHEA:27642"/>
        <dbReference type="ChEBI" id="CHEBI:16335"/>
        <dbReference type="ChEBI" id="CHEBI:16708"/>
        <dbReference type="ChEBI" id="CHEBI:43474"/>
        <dbReference type="ChEBI" id="CHEBI:57720"/>
        <dbReference type="EC" id="2.4.2.1"/>
    </reaction>
    <physiologicalReaction direction="left-to-right" evidence="10">
        <dbReference type="Rhea" id="RHEA:27643"/>
    </physiologicalReaction>
</comment>
<comment type="caution">
    <text evidence="13">The sequence shown here is derived from an EMBL/GenBank/DDBJ whole genome shotgun (WGS) entry which is preliminary data.</text>
</comment>
<comment type="catalytic activity">
    <reaction evidence="9">
        <text>adenosine + H2O + H(+) = inosine + NH4(+)</text>
        <dbReference type="Rhea" id="RHEA:24408"/>
        <dbReference type="ChEBI" id="CHEBI:15377"/>
        <dbReference type="ChEBI" id="CHEBI:15378"/>
        <dbReference type="ChEBI" id="CHEBI:16335"/>
        <dbReference type="ChEBI" id="CHEBI:17596"/>
        <dbReference type="ChEBI" id="CHEBI:28938"/>
        <dbReference type="EC" id="3.5.4.4"/>
    </reaction>
    <physiologicalReaction direction="left-to-right" evidence="9">
        <dbReference type="Rhea" id="RHEA:24409"/>
    </physiologicalReaction>
</comment>
<keyword evidence="5" id="KW-0808">Transferase</keyword>
<dbReference type="GO" id="GO:0005507">
    <property type="term" value="F:copper ion binding"/>
    <property type="evidence" value="ECO:0007669"/>
    <property type="project" value="TreeGrafter"/>
</dbReference>
<comment type="similarity">
    <text evidence="4 12">Belongs to the purine nucleoside phosphorylase YfiH/LACC1 family.</text>
</comment>
<dbReference type="PANTHER" id="PTHR30616:SF2">
    <property type="entry name" value="PURINE NUCLEOSIDE PHOSPHORYLASE LACC1"/>
    <property type="match status" value="1"/>
</dbReference>
<comment type="cofactor">
    <cofactor evidence="2">
        <name>Zn(2+)</name>
        <dbReference type="ChEBI" id="CHEBI:29105"/>
    </cofactor>
</comment>
<comment type="function">
    <text evidence="3">Purine nucleoside enzyme that catalyzes the phosphorolysis of adenosine and inosine nucleosides, yielding D-ribose 1-phosphate and the respective free bases, adenine and hypoxanthine. Also catalyzes the phosphorolysis of S-methyl-5'-thioadenosine into adenine and S-methyl-5-thio-alpha-D-ribose 1-phosphate. Also has adenosine deaminase activity.</text>
</comment>
<dbReference type="InterPro" id="IPR011324">
    <property type="entry name" value="Cytotoxic_necrot_fac-like_cat"/>
</dbReference>
<sequence>MNGMEPFVRRQGNLPDEPDVLELAGWMTATPRLAAGFTTRLGGMSQGSFDSLNCALHVRDAEENVIANRRRVAAAVGIPFKNWVCKEQVHGNRVYAVTEEDRGRGWFDRASAIQDTDALVTDAEGVMLASFYADCVPLIFLDPVRRVVALAHAGWKGTATRIGPETVYMMQNRYHSSMEHIRVAIGPSIGPCCYEVDNRVLEQVREAWNEEEGEAERAVIPSSRPGHAWLDLRELNRQLLKQAGILPTNIECTNLCTGCDTGMFFSHRKEGGATGRMMSFIGWKKG</sequence>
<comment type="catalytic activity">
    <reaction evidence="1">
        <text>inosine + phosphate = alpha-D-ribose 1-phosphate + hypoxanthine</text>
        <dbReference type="Rhea" id="RHEA:27646"/>
        <dbReference type="ChEBI" id="CHEBI:17368"/>
        <dbReference type="ChEBI" id="CHEBI:17596"/>
        <dbReference type="ChEBI" id="CHEBI:43474"/>
        <dbReference type="ChEBI" id="CHEBI:57720"/>
        <dbReference type="EC" id="2.4.2.1"/>
    </reaction>
    <physiologicalReaction direction="left-to-right" evidence="1">
        <dbReference type="Rhea" id="RHEA:27647"/>
    </physiologicalReaction>
</comment>
<evidence type="ECO:0000256" key="7">
    <source>
        <dbReference type="ARBA" id="ARBA00022801"/>
    </source>
</evidence>
<dbReference type="CDD" id="cd16833">
    <property type="entry name" value="YfiH"/>
    <property type="match status" value="1"/>
</dbReference>
<organism evidence="13 14">
    <name type="scientific">Paenibacillus popilliae ATCC 14706</name>
    <dbReference type="NCBI Taxonomy" id="1212764"/>
    <lineage>
        <taxon>Bacteria</taxon>
        <taxon>Bacillati</taxon>
        <taxon>Bacillota</taxon>
        <taxon>Bacilli</taxon>
        <taxon>Bacillales</taxon>
        <taxon>Paenibacillaceae</taxon>
        <taxon>Paenibacillus</taxon>
    </lineage>
</organism>
<keyword evidence="14" id="KW-1185">Reference proteome</keyword>
<dbReference type="GO" id="GO:0016787">
    <property type="term" value="F:hydrolase activity"/>
    <property type="evidence" value="ECO:0007669"/>
    <property type="project" value="UniProtKB-KW"/>
</dbReference>
<dbReference type="InterPro" id="IPR003730">
    <property type="entry name" value="Cu_polyphenol_OxRdtase"/>
</dbReference>
<dbReference type="PANTHER" id="PTHR30616">
    <property type="entry name" value="UNCHARACTERIZED PROTEIN YFIH"/>
    <property type="match status" value="1"/>
</dbReference>
<dbReference type="Pfam" id="PF02578">
    <property type="entry name" value="Cu-oxidase_4"/>
    <property type="match status" value="1"/>
</dbReference>
<evidence type="ECO:0000313" key="13">
    <source>
        <dbReference type="EMBL" id="GAC42904.1"/>
    </source>
</evidence>
<dbReference type="InterPro" id="IPR038371">
    <property type="entry name" value="Cu_polyphenol_OxRdtase_sf"/>
</dbReference>
<evidence type="ECO:0000256" key="6">
    <source>
        <dbReference type="ARBA" id="ARBA00022723"/>
    </source>
</evidence>
<reference evidence="13 14" key="1">
    <citation type="submission" date="2012-10" db="EMBL/GenBank/DDBJ databases">
        <title>Draft Genome Sequence of Paenibacillus popilliae ATCC 14706T.</title>
        <authorList>
            <person name="Iiyama K."/>
            <person name="Mori K."/>
            <person name="Mon H."/>
            <person name="Chieda Y."/>
            <person name="Lee J.M."/>
            <person name="Kusakabe T."/>
            <person name="Tashiro K."/>
            <person name="Asano S."/>
            <person name="Yasunaga-Aoki C."/>
            <person name="Shimizu S."/>
        </authorList>
    </citation>
    <scope>NUCLEOTIDE SEQUENCE [LARGE SCALE GENOMIC DNA]</scope>
    <source>
        <strain evidence="13 14">ATCC 14706</strain>
    </source>
</reference>
<evidence type="ECO:0000256" key="1">
    <source>
        <dbReference type="ARBA" id="ARBA00000553"/>
    </source>
</evidence>
<evidence type="ECO:0000256" key="5">
    <source>
        <dbReference type="ARBA" id="ARBA00022679"/>
    </source>
</evidence>
<keyword evidence="7" id="KW-0378">Hydrolase</keyword>